<keyword evidence="8" id="KW-1185">Reference proteome</keyword>
<evidence type="ECO:0000256" key="2">
    <source>
        <dbReference type="ARBA" id="ARBA00022692"/>
    </source>
</evidence>
<dbReference type="RefSeq" id="XP_033656141.1">
    <property type="nucleotide sequence ID" value="XM_033802598.1"/>
</dbReference>
<organism evidence="7 8">
    <name type="scientific">Westerdykella ornata</name>
    <dbReference type="NCBI Taxonomy" id="318751"/>
    <lineage>
        <taxon>Eukaryota</taxon>
        <taxon>Fungi</taxon>
        <taxon>Dikarya</taxon>
        <taxon>Ascomycota</taxon>
        <taxon>Pezizomycotina</taxon>
        <taxon>Dothideomycetes</taxon>
        <taxon>Pleosporomycetidae</taxon>
        <taxon>Pleosporales</taxon>
        <taxon>Sporormiaceae</taxon>
        <taxon>Westerdykella</taxon>
    </lineage>
</organism>
<sequence length="485" mass="53723">MPRLVRRAPLLERIKSYLDPWDWLMWLSEEFNGSDWDDFADSYANSIGLVMNVVFMIAEANAGKSTSAGDDVFGEYKTTSSGWLKLFMNIIVLVLALISFLNASYTFYRKRHYRLFEQPIETNPSTPSAHRVRVDSSPAGASPLRFLQNIMSFESAESRAHPDASRDVWEIAVWDPNPLCLRLFCLFSPLHVVLYLLNLPVAPLESRPSVKVVTTIAIAALLSIQLRYLCSSFERQVKDSAVIHREVLNEYDTKFVHPNLQRPYRDVGIQTITTNKRQRLSGGSELASEVDIYTPTTIIKRGFHTNPNQAYASQYDPDNLASQPNPRPVRSTTHTPSYRPIPNPRYTTASTTTTGADFSSPIRPSNTPNPFRHTQQPQFRTSHVGSGDGGSLGVYSHAASPLRKSASANYLRDDRTGSRESLGGAGTGMGGERRAGSPTKREGSPLKRMSTPGGLASGLEGVGVKERMSKGYSGLGVGRRESGRF</sequence>
<feature type="compositionally biased region" description="Polar residues" evidence="5">
    <location>
        <begin position="362"/>
        <end position="384"/>
    </location>
</feature>
<dbReference type="PANTHER" id="PTHR28293">
    <property type="entry name" value="NUCLEAR RIM PROTEIN 1"/>
    <property type="match status" value="1"/>
</dbReference>
<gene>
    <name evidence="7" type="ORF">EI97DRAFT_499220</name>
</gene>
<dbReference type="GO" id="GO:0007096">
    <property type="term" value="P:regulation of exit from mitosis"/>
    <property type="evidence" value="ECO:0007669"/>
    <property type="project" value="TreeGrafter"/>
</dbReference>
<dbReference type="GO" id="GO:0043007">
    <property type="term" value="P:maintenance of rDNA"/>
    <property type="evidence" value="ECO:0007669"/>
    <property type="project" value="TreeGrafter"/>
</dbReference>
<evidence type="ECO:0000256" key="1">
    <source>
        <dbReference type="ARBA" id="ARBA00004127"/>
    </source>
</evidence>
<dbReference type="GO" id="GO:0012505">
    <property type="term" value="C:endomembrane system"/>
    <property type="evidence" value="ECO:0007669"/>
    <property type="project" value="UniProtKB-SubCell"/>
</dbReference>
<evidence type="ECO:0000256" key="6">
    <source>
        <dbReference type="SAM" id="Phobius"/>
    </source>
</evidence>
<comment type="subcellular location">
    <subcellularLocation>
        <location evidence="1">Endomembrane system</location>
        <topology evidence="1">Multi-pass membrane protein</topology>
    </subcellularLocation>
</comment>
<evidence type="ECO:0000313" key="7">
    <source>
        <dbReference type="EMBL" id="KAF2278602.1"/>
    </source>
</evidence>
<feature type="compositionally biased region" description="Basic and acidic residues" evidence="5">
    <location>
        <begin position="431"/>
        <end position="445"/>
    </location>
</feature>
<feature type="transmembrane region" description="Helical" evidence="6">
    <location>
        <begin position="86"/>
        <end position="108"/>
    </location>
</feature>
<dbReference type="EMBL" id="ML986487">
    <property type="protein sequence ID" value="KAF2278602.1"/>
    <property type="molecule type" value="Genomic_DNA"/>
</dbReference>
<feature type="region of interest" description="Disordered" evidence="5">
    <location>
        <begin position="304"/>
        <end position="485"/>
    </location>
</feature>
<reference evidence="7" key="1">
    <citation type="journal article" date="2020" name="Stud. Mycol.">
        <title>101 Dothideomycetes genomes: a test case for predicting lifestyles and emergence of pathogens.</title>
        <authorList>
            <person name="Haridas S."/>
            <person name="Albert R."/>
            <person name="Binder M."/>
            <person name="Bloem J."/>
            <person name="Labutti K."/>
            <person name="Salamov A."/>
            <person name="Andreopoulos B."/>
            <person name="Baker S."/>
            <person name="Barry K."/>
            <person name="Bills G."/>
            <person name="Bluhm B."/>
            <person name="Cannon C."/>
            <person name="Castanera R."/>
            <person name="Culley D."/>
            <person name="Daum C."/>
            <person name="Ezra D."/>
            <person name="Gonzalez J."/>
            <person name="Henrissat B."/>
            <person name="Kuo A."/>
            <person name="Liang C."/>
            <person name="Lipzen A."/>
            <person name="Lutzoni F."/>
            <person name="Magnuson J."/>
            <person name="Mondo S."/>
            <person name="Nolan M."/>
            <person name="Ohm R."/>
            <person name="Pangilinan J."/>
            <person name="Park H.-J."/>
            <person name="Ramirez L."/>
            <person name="Alfaro M."/>
            <person name="Sun H."/>
            <person name="Tritt A."/>
            <person name="Yoshinaga Y."/>
            <person name="Zwiers L.-H."/>
            <person name="Turgeon B."/>
            <person name="Goodwin S."/>
            <person name="Spatafora J."/>
            <person name="Crous P."/>
            <person name="Grigoriev I."/>
        </authorList>
    </citation>
    <scope>NUCLEOTIDE SEQUENCE</scope>
    <source>
        <strain evidence="7">CBS 379.55</strain>
    </source>
</reference>
<dbReference type="PANTHER" id="PTHR28293:SF1">
    <property type="entry name" value="NUCLEAR RIM PROTEIN 1"/>
    <property type="match status" value="1"/>
</dbReference>
<protein>
    <recommendedName>
        <fullName evidence="9">Nuclear rim protein 1</fullName>
    </recommendedName>
</protein>
<proteinExistence type="predicted"/>
<evidence type="ECO:0000313" key="8">
    <source>
        <dbReference type="Proteomes" id="UP000800097"/>
    </source>
</evidence>
<name>A0A6A6JPY9_WESOR</name>
<keyword evidence="4 6" id="KW-0472">Membrane</keyword>
<evidence type="ECO:0008006" key="9">
    <source>
        <dbReference type="Google" id="ProtNLM"/>
    </source>
</evidence>
<dbReference type="Proteomes" id="UP000800097">
    <property type="component" value="Unassembled WGS sequence"/>
</dbReference>
<dbReference type="InterPro" id="IPR018819">
    <property type="entry name" value="Nur1/Mug154"/>
</dbReference>
<dbReference type="Pfam" id="PF10332">
    <property type="entry name" value="DUF2418"/>
    <property type="match status" value="1"/>
</dbReference>
<dbReference type="AlphaFoldDB" id="A0A6A6JPY9"/>
<accession>A0A6A6JPY9</accession>
<keyword evidence="2 6" id="KW-0812">Transmembrane</keyword>
<feature type="compositionally biased region" description="Polar residues" evidence="5">
    <location>
        <begin position="320"/>
        <end position="336"/>
    </location>
</feature>
<dbReference type="GeneID" id="54555773"/>
<evidence type="ECO:0000256" key="5">
    <source>
        <dbReference type="SAM" id="MobiDB-lite"/>
    </source>
</evidence>
<evidence type="ECO:0000256" key="4">
    <source>
        <dbReference type="ARBA" id="ARBA00023136"/>
    </source>
</evidence>
<keyword evidence="3 6" id="KW-1133">Transmembrane helix</keyword>
<dbReference type="OrthoDB" id="3363151at2759"/>
<evidence type="ECO:0000256" key="3">
    <source>
        <dbReference type="ARBA" id="ARBA00022989"/>
    </source>
</evidence>